<evidence type="ECO:0000313" key="2">
    <source>
        <dbReference type="Proteomes" id="UP000805193"/>
    </source>
</evidence>
<protein>
    <submittedName>
        <fullName evidence="1">Uncharacterized protein</fullName>
    </submittedName>
</protein>
<sequence length="204" mass="22473">MDLLGEPQFGVGRLQHRSSAIVFSTFKEMVAVVGLRAASLAVGVSVPPYVVPAEGDHGTVGPETRQDVLEAKGCTRRALLLQSFARALMGSQQAEPARPDQEQQEQSQEGENDVIPFDPDEFLSLGRTRRRKTLTDLVPQDPDGELPAEYSRSDRVILRRIRTNTAITPALQAKLDRARRVRHPDDPGPGIDARTLCDITRETP</sequence>
<organism evidence="1 2">
    <name type="scientific">Ixodes persulcatus</name>
    <name type="common">Taiga tick</name>
    <dbReference type="NCBI Taxonomy" id="34615"/>
    <lineage>
        <taxon>Eukaryota</taxon>
        <taxon>Metazoa</taxon>
        <taxon>Ecdysozoa</taxon>
        <taxon>Arthropoda</taxon>
        <taxon>Chelicerata</taxon>
        <taxon>Arachnida</taxon>
        <taxon>Acari</taxon>
        <taxon>Parasitiformes</taxon>
        <taxon>Ixodida</taxon>
        <taxon>Ixodoidea</taxon>
        <taxon>Ixodidae</taxon>
        <taxon>Ixodinae</taxon>
        <taxon>Ixodes</taxon>
    </lineage>
</organism>
<name>A0AC60Q859_IXOPE</name>
<keyword evidence="2" id="KW-1185">Reference proteome</keyword>
<gene>
    <name evidence="1" type="ORF">HPB47_022995</name>
</gene>
<comment type="caution">
    <text evidence="1">The sequence shown here is derived from an EMBL/GenBank/DDBJ whole genome shotgun (WGS) entry which is preliminary data.</text>
</comment>
<reference evidence="1 2" key="1">
    <citation type="journal article" date="2020" name="Cell">
        <title>Large-Scale Comparative Analyses of Tick Genomes Elucidate Their Genetic Diversity and Vector Capacities.</title>
        <authorList>
            <consortium name="Tick Genome and Microbiome Consortium (TIGMIC)"/>
            <person name="Jia N."/>
            <person name="Wang J."/>
            <person name="Shi W."/>
            <person name="Du L."/>
            <person name="Sun Y."/>
            <person name="Zhan W."/>
            <person name="Jiang J.F."/>
            <person name="Wang Q."/>
            <person name="Zhang B."/>
            <person name="Ji P."/>
            <person name="Bell-Sakyi L."/>
            <person name="Cui X.M."/>
            <person name="Yuan T.T."/>
            <person name="Jiang B.G."/>
            <person name="Yang W.F."/>
            <person name="Lam T.T."/>
            <person name="Chang Q.C."/>
            <person name="Ding S.J."/>
            <person name="Wang X.J."/>
            <person name="Zhu J.G."/>
            <person name="Ruan X.D."/>
            <person name="Zhao L."/>
            <person name="Wei J.T."/>
            <person name="Ye R.Z."/>
            <person name="Que T.C."/>
            <person name="Du C.H."/>
            <person name="Zhou Y.H."/>
            <person name="Cheng J.X."/>
            <person name="Dai P.F."/>
            <person name="Guo W.B."/>
            <person name="Han X.H."/>
            <person name="Huang E.J."/>
            <person name="Li L.F."/>
            <person name="Wei W."/>
            <person name="Gao Y.C."/>
            <person name="Liu J.Z."/>
            <person name="Shao H.Z."/>
            <person name="Wang X."/>
            <person name="Wang C.C."/>
            <person name="Yang T.C."/>
            <person name="Huo Q.B."/>
            <person name="Li W."/>
            <person name="Chen H.Y."/>
            <person name="Chen S.E."/>
            <person name="Zhou L.G."/>
            <person name="Ni X.B."/>
            <person name="Tian J.H."/>
            <person name="Sheng Y."/>
            <person name="Liu T."/>
            <person name="Pan Y.S."/>
            <person name="Xia L.Y."/>
            <person name="Li J."/>
            <person name="Zhao F."/>
            <person name="Cao W.C."/>
        </authorList>
    </citation>
    <scope>NUCLEOTIDE SEQUENCE [LARGE SCALE GENOMIC DNA]</scope>
    <source>
        <strain evidence="1">Iper-2018</strain>
    </source>
</reference>
<dbReference type="EMBL" id="JABSTQ010009352">
    <property type="protein sequence ID" value="KAG0430115.1"/>
    <property type="molecule type" value="Genomic_DNA"/>
</dbReference>
<dbReference type="Proteomes" id="UP000805193">
    <property type="component" value="Unassembled WGS sequence"/>
</dbReference>
<accession>A0AC60Q859</accession>
<proteinExistence type="predicted"/>
<evidence type="ECO:0000313" key="1">
    <source>
        <dbReference type="EMBL" id="KAG0430115.1"/>
    </source>
</evidence>